<protein>
    <submittedName>
        <fullName evidence="2">Embryo-specific protein ATS3B-like</fullName>
    </submittedName>
</protein>
<organism evidence="1 2">
    <name type="scientific">Cicer arietinum</name>
    <name type="common">Chickpea</name>
    <name type="synonym">Garbanzo</name>
    <dbReference type="NCBI Taxonomy" id="3827"/>
    <lineage>
        <taxon>Eukaryota</taxon>
        <taxon>Viridiplantae</taxon>
        <taxon>Streptophyta</taxon>
        <taxon>Embryophyta</taxon>
        <taxon>Tracheophyta</taxon>
        <taxon>Spermatophyta</taxon>
        <taxon>Magnoliopsida</taxon>
        <taxon>eudicotyledons</taxon>
        <taxon>Gunneridae</taxon>
        <taxon>Pentapetalae</taxon>
        <taxon>rosids</taxon>
        <taxon>fabids</taxon>
        <taxon>Fabales</taxon>
        <taxon>Fabaceae</taxon>
        <taxon>Papilionoideae</taxon>
        <taxon>50 kb inversion clade</taxon>
        <taxon>NPAAA clade</taxon>
        <taxon>Hologalegina</taxon>
        <taxon>IRL clade</taxon>
        <taxon>Cicereae</taxon>
        <taxon>Cicer</taxon>
    </lineage>
</organism>
<dbReference type="OrthoDB" id="817978at2759"/>
<dbReference type="Proteomes" id="UP000087171">
    <property type="component" value="Chromosome Ca1"/>
</dbReference>
<evidence type="ECO:0000313" key="2">
    <source>
        <dbReference type="RefSeq" id="XP_004487217.2"/>
    </source>
</evidence>
<dbReference type="InterPro" id="IPR036392">
    <property type="entry name" value="PLAT/LH2_dom_sf"/>
</dbReference>
<dbReference type="PANTHER" id="PTHR31718">
    <property type="entry name" value="PLAT DOMAIN-CONTAINING PROTEIN"/>
    <property type="match status" value="1"/>
</dbReference>
<dbReference type="GeneID" id="101492589"/>
<dbReference type="AlphaFoldDB" id="A0A1S2XFL1"/>
<evidence type="ECO:0000313" key="1">
    <source>
        <dbReference type="Proteomes" id="UP000087171"/>
    </source>
</evidence>
<dbReference type="SUPFAM" id="SSF49723">
    <property type="entry name" value="Lipase/lipooxygenase domain (PLAT/LH2 domain)"/>
    <property type="match status" value="1"/>
</dbReference>
<dbReference type="STRING" id="3827.A0A1S2XFL1"/>
<dbReference type="InterPro" id="IPR010417">
    <property type="entry name" value="Embryo-specific_ATS3"/>
</dbReference>
<accession>A0A1S2XFL1</accession>
<dbReference type="Pfam" id="PF06232">
    <property type="entry name" value="ATS3"/>
    <property type="match status" value="1"/>
</dbReference>
<reference evidence="2" key="2">
    <citation type="submission" date="2025-08" db="UniProtKB">
        <authorList>
            <consortium name="RefSeq"/>
        </authorList>
    </citation>
    <scope>IDENTIFICATION</scope>
    <source>
        <tissue evidence="2">Etiolated seedlings</tissue>
    </source>
</reference>
<keyword evidence="1" id="KW-1185">Reference proteome</keyword>
<name>A0A1S2XFL1_CICAR</name>
<dbReference type="RefSeq" id="XP_004487217.2">
    <property type="nucleotide sequence ID" value="XM_004487160.3"/>
</dbReference>
<dbReference type="PaxDb" id="3827-XP_004487217.1"/>
<sequence>MQRKEVNKIMKVLTLILTFSIIVVLSRATPTLFTRLEPQINQFSALDATKPQNLDEQNCKYRSTIKTSCLSPIHTNDIITLSFGDATHDGTIDVENLGGPQNKRLEACVTVELGLEGPCRDKICKVLISRSGPHSSVPKFDDDSWIAEYVTIEDYKNPPIRFDFKPKDIIIPDDGYGYGLDYCPKD</sequence>
<dbReference type="PANTHER" id="PTHR31718:SF31">
    <property type="entry name" value="OS01G0172800 PROTEIN"/>
    <property type="match status" value="1"/>
</dbReference>
<dbReference type="KEGG" id="cam:101492589"/>
<gene>
    <name evidence="2" type="primary">LOC101492589</name>
</gene>
<reference evidence="1" key="1">
    <citation type="journal article" date="2013" name="Nat. Biotechnol.">
        <title>Draft genome sequence of chickpea (Cicer arietinum) provides a resource for trait improvement.</title>
        <authorList>
            <person name="Varshney R.K."/>
            <person name="Song C."/>
            <person name="Saxena R.K."/>
            <person name="Azam S."/>
            <person name="Yu S."/>
            <person name="Sharpe A.G."/>
            <person name="Cannon S."/>
            <person name="Baek J."/>
            <person name="Rosen B.D."/>
            <person name="Tar'an B."/>
            <person name="Millan T."/>
            <person name="Zhang X."/>
            <person name="Ramsay L.D."/>
            <person name="Iwata A."/>
            <person name="Wang Y."/>
            <person name="Nelson W."/>
            <person name="Farmer A.D."/>
            <person name="Gaur P.M."/>
            <person name="Soderlund C."/>
            <person name="Penmetsa R.V."/>
            <person name="Xu C."/>
            <person name="Bharti A.K."/>
            <person name="He W."/>
            <person name="Winter P."/>
            <person name="Zhao S."/>
            <person name="Hane J.K."/>
            <person name="Carrasquilla-Garcia N."/>
            <person name="Condie J.A."/>
            <person name="Upadhyaya H.D."/>
            <person name="Luo M.C."/>
            <person name="Thudi M."/>
            <person name="Gowda C.L."/>
            <person name="Singh N.P."/>
            <person name="Lichtenzveig J."/>
            <person name="Gali K.K."/>
            <person name="Rubio J."/>
            <person name="Nadarajan N."/>
            <person name="Dolezel J."/>
            <person name="Bansal K.C."/>
            <person name="Xu X."/>
            <person name="Edwards D."/>
            <person name="Zhang G."/>
            <person name="Kahl G."/>
            <person name="Gil J."/>
            <person name="Singh K.B."/>
            <person name="Datta S.K."/>
            <person name="Jackson S.A."/>
            <person name="Wang J."/>
            <person name="Cook D.R."/>
        </authorList>
    </citation>
    <scope>NUCLEOTIDE SEQUENCE [LARGE SCALE GENOMIC DNA]</scope>
    <source>
        <strain evidence="1">cv. CDC Frontier</strain>
    </source>
</reference>
<proteinExistence type="predicted"/>